<evidence type="ECO:0000256" key="2">
    <source>
        <dbReference type="ARBA" id="ARBA00023157"/>
    </source>
</evidence>
<keyword evidence="3" id="KW-0143">Chaperone</keyword>
<proteinExistence type="inferred from homology"/>
<dbReference type="RefSeq" id="XP_066833052.1">
    <property type="nucleotide sequence ID" value="XM_066976522.1"/>
</dbReference>
<evidence type="ECO:0000256" key="1">
    <source>
        <dbReference type="ARBA" id="ARBA00007347"/>
    </source>
</evidence>
<dbReference type="Proteomes" id="UP001497383">
    <property type="component" value="Chromosome 8"/>
</dbReference>
<keyword evidence="3" id="KW-0999">Mitochondrion inner membrane</keyword>
<evidence type="ECO:0000313" key="5">
    <source>
        <dbReference type="Proteomes" id="UP001497383"/>
    </source>
</evidence>
<dbReference type="InterPro" id="IPR013892">
    <property type="entry name" value="Cyt_c_biogenesis_Cmc1-like"/>
</dbReference>
<reference evidence="4 5" key="1">
    <citation type="submission" date="2024-03" db="EMBL/GenBank/DDBJ databases">
        <authorList>
            <person name="Brejova B."/>
        </authorList>
    </citation>
    <scope>NUCLEOTIDE SEQUENCE [LARGE SCALE GENOMIC DNA]</scope>
    <source>
        <strain evidence="4 5">CBS 14171</strain>
    </source>
</reference>
<evidence type="ECO:0000313" key="4">
    <source>
        <dbReference type="EMBL" id="CAK9442371.1"/>
    </source>
</evidence>
<protein>
    <recommendedName>
        <fullName evidence="3">COX assembly mitochondrial protein</fullName>
    </recommendedName>
</protein>
<dbReference type="Pfam" id="PF08583">
    <property type="entry name" value="Cmc1"/>
    <property type="match status" value="1"/>
</dbReference>
<keyword evidence="2" id="KW-1015">Disulfide bond</keyword>
<evidence type="ECO:0000256" key="3">
    <source>
        <dbReference type="RuleBase" id="RU364104"/>
    </source>
</evidence>
<comment type="subcellular location">
    <subcellularLocation>
        <location evidence="3">Mitochondrion inner membrane</location>
    </subcellularLocation>
</comment>
<dbReference type="EMBL" id="OZ022412">
    <property type="protein sequence ID" value="CAK9442371.1"/>
    <property type="molecule type" value="Genomic_DNA"/>
</dbReference>
<dbReference type="GeneID" id="92211310"/>
<sequence length="99" mass="12005">MHPQLDKNRFDTCDKLMDALEECHRQEFLKQCLGLCNFEKDQLTKCLHFTRVNDSKERIKRNRDKQAKWEAAKKLREEEEYGKNGYLKKVIELEMQKKN</sequence>
<gene>
    <name evidence="4" type="ORF">LODBEIA_P61140</name>
</gene>
<name>A0ABP0ZUS0_9ASCO</name>
<accession>A0ABP0ZUS0</accession>
<organism evidence="4 5">
    <name type="scientific">Lodderomyces beijingensis</name>
    <dbReference type="NCBI Taxonomy" id="1775926"/>
    <lineage>
        <taxon>Eukaryota</taxon>
        <taxon>Fungi</taxon>
        <taxon>Dikarya</taxon>
        <taxon>Ascomycota</taxon>
        <taxon>Saccharomycotina</taxon>
        <taxon>Pichiomycetes</taxon>
        <taxon>Debaryomycetaceae</taxon>
        <taxon>Candida/Lodderomyces clade</taxon>
        <taxon>Lodderomyces</taxon>
    </lineage>
</organism>
<comment type="function">
    <text evidence="3">Required for mitochondrial cytochrome c oxidase (COX) assembly and respiration.</text>
</comment>
<keyword evidence="3" id="KW-0472">Membrane</keyword>
<keyword evidence="5" id="KW-1185">Reference proteome</keyword>
<keyword evidence="3" id="KW-0496">Mitochondrion</keyword>
<comment type="similarity">
    <text evidence="1 3">Belongs to the CMC family.</text>
</comment>